<dbReference type="Pfam" id="PF04994">
    <property type="entry name" value="TfoX_C"/>
    <property type="match status" value="1"/>
</dbReference>
<gene>
    <name evidence="2" type="ORF">SH1V18_25810</name>
</gene>
<dbReference type="Proteomes" id="UP001144256">
    <property type="component" value="Unassembled WGS sequence"/>
</dbReference>
<sequence length="83" mass="9513">MKLSELPNIGKTLEKELNDIGIQTAEDLKETGSIEAIIRLNVHGDTCCNKLYALEGAIREVRWHHLPKDVRLQLKSEYDKLKK</sequence>
<dbReference type="AlphaFoldDB" id="A0A9W5YCM2"/>
<protein>
    <submittedName>
        <fullName evidence="2">Competence protein TfoX</fullName>
    </submittedName>
</protein>
<feature type="domain" description="TfoX C-terminal" evidence="1">
    <location>
        <begin position="2"/>
        <end position="77"/>
    </location>
</feature>
<comment type="caution">
    <text evidence="2">The sequence shown here is derived from an EMBL/GenBank/DDBJ whole genome shotgun (WGS) entry which is preliminary data.</text>
</comment>
<evidence type="ECO:0000313" key="3">
    <source>
        <dbReference type="Proteomes" id="UP001144256"/>
    </source>
</evidence>
<evidence type="ECO:0000259" key="1">
    <source>
        <dbReference type="Pfam" id="PF04994"/>
    </source>
</evidence>
<accession>A0A9W5YCM2</accession>
<dbReference type="PANTHER" id="PTHR36121:SF1">
    <property type="entry name" value="PROTEIN SXY"/>
    <property type="match status" value="1"/>
</dbReference>
<dbReference type="Gene3D" id="1.10.150.20">
    <property type="entry name" value="5' to 3' exonuclease, C-terminal subdomain"/>
    <property type="match status" value="1"/>
</dbReference>
<proteinExistence type="predicted"/>
<reference evidence="2" key="1">
    <citation type="submission" date="2022-06" db="EMBL/GenBank/DDBJ databases">
        <title>Vallitalea longa sp. nov., an anaerobic bacterium isolated from marine sediment.</title>
        <authorList>
            <person name="Hirano S."/>
            <person name="Terahara T."/>
            <person name="Mori K."/>
            <person name="Hamada M."/>
            <person name="Matsumoto R."/>
            <person name="Kobayashi T."/>
        </authorList>
    </citation>
    <scope>NUCLEOTIDE SEQUENCE</scope>
    <source>
        <strain evidence="2">SH18-1</strain>
    </source>
</reference>
<dbReference type="RefSeq" id="WP_281815997.1">
    <property type="nucleotide sequence ID" value="NZ_BRLB01000007.1"/>
</dbReference>
<organism evidence="2 3">
    <name type="scientific">Vallitalea longa</name>
    <dbReference type="NCBI Taxonomy" id="2936439"/>
    <lineage>
        <taxon>Bacteria</taxon>
        <taxon>Bacillati</taxon>
        <taxon>Bacillota</taxon>
        <taxon>Clostridia</taxon>
        <taxon>Lachnospirales</taxon>
        <taxon>Vallitaleaceae</taxon>
        <taxon>Vallitalea</taxon>
    </lineage>
</organism>
<evidence type="ECO:0000313" key="2">
    <source>
        <dbReference type="EMBL" id="GKX30101.1"/>
    </source>
</evidence>
<keyword evidence="3" id="KW-1185">Reference proteome</keyword>
<name>A0A9W5YCM2_9FIRM</name>
<dbReference type="EMBL" id="BRLB01000007">
    <property type="protein sequence ID" value="GKX30101.1"/>
    <property type="molecule type" value="Genomic_DNA"/>
</dbReference>
<dbReference type="InterPro" id="IPR047525">
    <property type="entry name" value="TfoX-like"/>
</dbReference>
<dbReference type="InterPro" id="IPR007077">
    <property type="entry name" value="TfoX_C"/>
</dbReference>
<dbReference type="PANTHER" id="PTHR36121">
    <property type="entry name" value="PROTEIN SXY"/>
    <property type="match status" value="1"/>
</dbReference>